<dbReference type="Gene3D" id="3.90.180.10">
    <property type="entry name" value="Medium-chain alcohol dehydrogenases, catalytic domain"/>
    <property type="match status" value="1"/>
</dbReference>
<organism evidence="3 4">
    <name type="scientific">Pilimelia terevasa</name>
    <dbReference type="NCBI Taxonomy" id="53372"/>
    <lineage>
        <taxon>Bacteria</taxon>
        <taxon>Bacillati</taxon>
        <taxon>Actinomycetota</taxon>
        <taxon>Actinomycetes</taxon>
        <taxon>Micromonosporales</taxon>
        <taxon>Micromonosporaceae</taxon>
        <taxon>Pilimelia</taxon>
    </lineage>
</organism>
<dbReference type="EMBL" id="BMQC01000003">
    <property type="protein sequence ID" value="GGK21717.1"/>
    <property type="molecule type" value="Genomic_DNA"/>
</dbReference>
<dbReference type="PANTHER" id="PTHR44154:SF1">
    <property type="entry name" value="QUINONE OXIDOREDUCTASE"/>
    <property type="match status" value="1"/>
</dbReference>
<dbReference type="Gene3D" id="3.40.50.720">
    <property type="entry name" value="NAD(P)-binding Rossmann-like Domain"/>
    <property type="match status" value="1"/>
</dbReference>
<dbReference type="AlphaFoldDB" id="A0A8J3BMF4"/>
<evidence type="ECO:0000256" key="1">
    <source>
        <dbReference type="ARBA" id="ARBA00022857"/>
    </source>
</evidence>
<dbReference type="InterPro" id="IPR036291">
    <property type="entry name" value="NAD(P)-bd_dom_sf"/>
</dbReference>
<dbReference type="InterPro" id="IPR051603">
    <property type="entry name" value="Zinc-ADH_QOR/CCCR"/>
</dbReference>
<dbReference type="Pfam" id="PF08240">
    <property type="entry name" value="ADH_N"/>
    <property type="match status" value="1"/>
</dbReference>
<feature type="domain" description="Enoyl reductase (ER)" evidence="2">
    <location>
        <begin position="25"/>
        <end position="315"/>
    </location>
</feature>
<dbReference type="SUPFAM" id="SSF50129">
    <property type="entry name" value="GroES-like"/>
    <property type="match status" value="1"/>
</dbReference>
<dbReference type="Proteomes" id="UP000662200">
    <property type="component" value="Unassembled WGS sequence"/>
</dbReference>
<comment type="caution">
    <text evidence="3">The sequence shown here is derived from an EMBL/GenBank/DDBJ whole genome shotgun (WGS) entry which is preliminary data.</text>
</comment>
<protein>
    <submittedName>
        <fullName evidence="3">Oxidoreductase</fullName>
    </submittedName>
</protein>
<reference evidence="3" key="1">
    <citation type="journal article" date="2014" name="Int. J. Syst. Evol. Microbiol.">
        <title>Complete genome sequence of Corynebacterium casei LMG S-19264T (=DSM 44701T), isolated from a smear-ripened cheese.</title>
        <authorList>
            <consortium name="US DOE Joint Genome Institute (JGI-PGF)"/>
            <person name="Walter F."/>
            <person name="Albersmeier A."/>
            <person name="Kalinowski J."/>
            <person name="Ruckert C."/>
        </authorList>
    </citation>
    <scope>NUCLEOTIDE SEQUENCE</scope>
    <source>
        <strain evidence="3">JCM 3091</strain>
    </source>
</reference>
<name>A0A8J3BMF4_9ACTN</name>
<evidence type="ECO:0000313" key="4">
    <source>
        <dbReference type="Proteomes" id="UP000662200"/>
    </source>
</evidence>
<accession>A0A8J3BMF4</accession>
<dbReference type="InterPro" id="IPR011032">
    <property type="entry name" value="GroES-like_sf"/>
</dbReference>
<gene>
    <name evidence="3" type="ORF">GCM10010124_12750</name>
</gene>
<reference evidence="3" key="2">
    <citation type="submission" date="2020-09" db="EMBL/GenBank/DDBJ databases">
        <authorList>
            <person name="Sun Q."/>
            <person name="Ohkuma M."/>
        </authorList>
    </citation>
    <scope>NUCLEOTIDE SEQUENCE</scope>
    <source>
        <strain evidence="3">JCM 3091</strain>
    </source>
</reference>
<dbReference type="Pfam" id="PF13602">
    <property type="entry name" value="ADH_zinc_N_2"/>
    <property type="match status" value="1"/>
</dbReference>
<dbReference type="SUPFAM" id="SSF51735">
    <property type="entry name" value="NAD(P)-binding Rossmann-fold domains"/>
    <property type="match status" value="1"/>
</dbReference>
<keyword evidence="4" id="KW-1185">Reference proteome</keyword>
<dbReference type="CDD" id="cd05289">
    <property type="entry name" value="MDR_like_2"/>
    <property type="match status" value="1"/>
</dbReference>
<dbReference type="PANTHER" id="PTHR44154">
    <property type="entry name" value="QUINONE OXIDOREDUCTASE"/>
    <property type="match status" value="1"/>
</dbReference>
<dbReference type="InterPro" id="IPR013154">
    <property type="entry name" value="ADH-like_N"/>
</dbReference>
<sequence length="316" mass="31795">MDRDLGRPSDVYPGRMRRVEFAEYGPPGVLTVVARPTPVPGPGEVLVAVRSAGLQPYDVKLRRGDLRGQVDLALPYCGGSELAGVVVAAGPGVAAFAAGDEVLGFVADGALATHSVVPADRLVRRPPELAWAAAGALSASGQTADLALAALAVAAGETVLVHAAAGGVGSMAVQLAAARGARVVGTASPRNHDYLRGLGATPVTYGPGLVDRVRAAAPAGVDAALDAAGRDALVPSLELVADPARVLTIADWAGAAALGVRTLQGTRTAGRLADLVGLCVAGRLRVEVARTFPLAEAVAAHALLETGHVRGKVVLV</sequence>
<dbReference type="SMART" id="SM00829">
    <property type="entry name" value="PKS_ER"/>
    <property type="match status" value="1"/>
</dbReference>
<evidence type="ECO:0000259" key="2">
    <source>
        <dbReference type="SMART" id="SM00829"/>
    </source>
</evidence>
<dbReference type="InterPro" id="IPR020843">
    <property type="entry name" value="ER"/>
</dbReference>
<evidence type="ECO:0000313" key="3">
    <source>
        <dbReference type="EMBL" id="GGK21717.1"/>
    </source>
</evidence>
<proteinExistence type="predicted"/>
<keyword evidence="1" id="KW-0521">NADP</keyword>
<dbReference type="GO" id="GO:0016491">
    <property type="term" value="F:oxidoreductase activity"/>
    <property type="evidence" value="ECO:0007669"/>
    <property type="project" value="InterPro"/>
</dbReference>